<dbReference type="AlphaFoldDB" id="A0AAV4SVB9"/>
<organism evidence="2 3">
    <name type="scientific">Caerostris darwini</name>
    <dbReference type="NCBI Taxonomy" id="1538125"/>
    <lineage>
        <taxon>Eukaryota</taxon>
        <taxon>Metazoa</taxon>
        <taxon>Ecdysozoa</taxon>
        <taxon>Arthropoda</taxon>
        <taxon>Chelicerata</taxon>
        <taxon>Arachnida</taxon>
        <taxon>Araneae</taxon>
        <taxon>Araneomorphae</taxon>
        <taxon>Entelegynae</taxon>
        <taxon>Araneoidea</taxon>
        <taxon>Araneidae</taxon>
        <taxon>Caerostris</taxon>
    </lineage>
</organism>
<evidence type="ECO:0000256" key="1">
    <source>
        <dbReference type="SAM" id="MobiDB-lite"/>
    </source>
</evidence>
<protein>
    <submittedName>
        <fullName evidence="2">DUF5641 domain-containing protein</fullName>
    </submittedName>
</protein>
<gene>
    <name evidence="2" type="primary">AVEN_32713_1</name>
    <name evidence="2" type="ORF">CDAR_260201</name>
</gene>
<keyword evidence="3" id="KW-1185">Reference proteome</keyword>
<sequence>MASGEYSIHVTYGTETYICSATQKDFLNKIQKKYGLRPEEVEIYQIDKKMKRRIGVEQLRDVMKVEIQKKSRRSVPQANGYSVPIASTSREPDRNEITRKLLDNATLTGRERAFLIDFLNNHGSLKRKDNSGDVQPTAPEMKNRRIQVTASNLIVYKTTQTQTDQLINYQSSLDSSRTNNDIIVQSKKLASAEKIDVAKATDLMAKSFDKRRNYIIVDRPAVSLVKERYPLLFSYREVLHELDRILYDGKSKEFLENIGKYAKYILSMVDDKDPLLKTINDKKASYQTKVQKDYAEQVGAILMISSLAKESRSYLKLTDNVIDTAYYPYIECNARRNDIFFDQYLFKIYVEGVFLCEAPDFKEALLCLVASYFIFNISYPETAFGTFVFFEKLFLDANDTEDSQIDIYDKQTIAGIKLKYRNGK</sequence>
<dbReference type="PANTHER" id="PTHR31025:SF9">
    <property type="entry name" value="SI:DKEY-286J15.1"/>
    <property type="match status" value="1"/>
</dbReference>
<feature type="region of interest" description="Disordered" evidence="1">
    <location>
        <begin position="71"/>
        <end position="92"/>
    </location>
</feature>
<comment type="caution">
    <text evidence="2">The sequence shown here is derived from an EMBL/GenBank/DDBJ whole genome shotgun (WGS) entry which is preliminary data.</text>
</comment>
<dbReference type="PANTHER" id="PTHR31025">
    <property type="entry name" value="SI:CH211-196P9.1-RELATED"/>
    <property type="match status" value="1"/>
</dbReference>
<evidence type="ECO:0000313" key="3">
    <source>
        <dbReference type="Proteomes" id="UP001054837"/>
    </source>
</evidence>
<evidence type="ECO:0000313" key="2">
    <source>
        <dbReference type="EMBL" id="GIY36939.1"/>
    </source>
</evidence>
<proteinExistence type="predicted"/>
<dbReference type="EMBL" id="BPLQ01008383">
    <property type="protein sequence ID" value="GIY36939.1"/>
    <property type="molecule type" value="Genomic_DNA"/>
</dbReference>
<accession>A0AAV4SVB9</accession>
<reference evidence="2 3" key="1">
    <citation type="submission" date="2021-06" db="EMBL/GenBank/DDBJ databases">
        <title>Caerostris darwini draft genome.</title>
        <authorList>
            <person name="Kono N."/>
            <person name="Arakawa K."/>
        </authorList>
    </citation>
    <scope>NUCLEOTIDE SEQUENCE [LARGE SCALE GENOMIC DNA]</scope>
</reference>
<feature type="compositionally biased region" description="Polar residues" evidence="1">
    <location>
        <begin position="74"/>
        <end position="89"/>
    </location>
</feature>
<dbReference type="Proteomes" id="UP001054837">
    <property type="component" value="Unassembled WGS sequence"/>
</dbReference>
<name>A0AAV4SVB9_9ARAC</name>